<dbReference type="AlphaFoldDB" id="H2BRH2"/>
<gene>
    <name evidence="1" type="ORF">Gilli_0343</name>
</gene>
<organism evidence="1 2">
    <name type="scientific">Gillisia limnaea (strain DSM 15749 / LMG 21470 / R-8282)</name>
    <dbReference type="NCBI Taxonomy" id="865937"/>
    <lineage>
        <taxon>Bacteria</taxon>
        <taxon>Pseudomonadati</taxon>
        <taxon>Bacteroidota</taxon>
        <taxon>Flavobacteriia</taxon>
        <taxon>Flavobacteriales</taxon>
        <taxon>Flavobacteriaceae</taxon>
        <taxon>Gillisia</taxon>
    </lineage>
</organism>
<evidence type="ECO:0000313" key="1">
    <source>
        <dbReference type="EMBL" id="EHQ04491.1"/>
    </source>
</evidence>
<dbReference type="Proteomes" id="UP000003844">
    <property type="component" value="Unassembled WGS sequence"/>
</dbReference>
<name>H2BRH2_GILLR</name>
<dbReference type="HOGENOM" id="CLU_149296_0_0_10"/>
<proteinExistence type="predicted"/>
<accession>H2BRH2</accession>
<sequence>MVVSEKDNSFYSEKRLKKNQLELLHWKNLLTYNSEEISFLMLFLNVEIFKPGIPNLFENLKKYLNSVENIKSQNFRFFKPVEKKLKMLKDAIENDKDSEENFISDFENLRNDIENYFEKFYDLKLEIFHYTGNLLKQNE</sequence>
<protein>
    <submittedName>
        <fullName evidence="1">Uncharacterized protein</fullName>
    </submittedName>
</protein>
<keyword evidence="2" id="KW-1185">Reference proteome</keyword>
<reference evidence="2" key="1">
    <citation type="journal article" date="2012" name="Stand. Genomic Sci.">
        <title>Genome sequence of the Antarctic rhodopsins-containing flavobacterium Gillisia limnaea type strain (R-8282(T)).</title>
        <authorList>
            <person name="Riedel T."/>
            <person name="Held B."/>
            <person name="Nolan M."/>
            <person name="Lucas S."/>
            <person name="Lapidus A."/>
            <person name="Tice H."/>
            <person name="Del Rio T.G."/>
            <person name="Cheng J.F."/>
            <person name="Han C."/>
            <person name="Tapia R."/>
            <person name="Goodwin L.A."/>
            <person name="Pitluck S."/>
            <person name="Liolios K."/>
            <person name="Mavromatis K."/>
            <person name="Pagani I."/>
            <person name="Ivanova N."/>
            <person name="Mikhailova N."/>
            <person name="Pati A."/>
            <person name="Chen A."/>
            <person name="Palaniappan K."/>
            <person name="Land M."/>
            <person name="Rohde M."/>
            <person name="Tindall B.J."/>
            <person name="Detter J.C."/>
            <person name="Goker M."/>
            <person name="Bristow J."/>
            <person name="Eisen J.A."/>
            <person name="Markowitz V."/>
            <person name="Hugenholtz P."/>
            <person name="Kyrpides N.C."/>
            <person name="Klenk H.P."/>
            <person name="Woyke T."/>
        </authorList>
    </citation>
    <scope>NUCLEOTIDE SEQUENCE [LARGE SCALE GENOMIC DNA]</scope>
    <source>
        <strain evidence="2">DSM 15749 / LMG 21470 / R-8282</strain>
    </source>
</reference>
<evidence type="ECO:0000313" key="2">
    <source>
        <dbReference type="Proteomes" id="UP000003844"/>
    </source>
</evidence>
<dbReference type="EMBL" id="JH594605">
    <property type="protein sequence ID" value="EHQ04491.1"/>
    <property type="molecule type" value="Genomic_DNA"/>
</dbReference>
<dbReference type="STRING" id="865937.Gilli_0343"/>